<dbReference type="OMA" id="LATCPHY"/>
<feature type="transmembrane region" description="Helical" evidence="6">
    <location>
        <begin position="70"/>
        <end position="89"/>
    </location>
</feature>
<dbReference type="Gramene" id="KVI05075">
    <property type="protein sequence ID" value="KVI05075"/>
    <property type="gene ID" value="Ccrd_016565"/>
</dbReference>
<dbReference type="GO" id="GO:0006629">
    <property type="term" value="P:lipid metabolic process"/>
    <property type="evidence" value="ECO:0007669"/>
    <property type="project" value="InterPro"/>
</dbReference>
<evidence type="ECO:0000313" key="9">
    <source>
        <dbReference type="Proteomes" id="UP000243975"/>
    </source>
</evidence>
<dbReference type="InterPro" id="IPR039357">
    <property type="entry name" value="SRD5A/TECR"/>
</dbReference>
<keyword evidence="5 6" id="KW-0472">Membrane</keyword>
<feature type="transmembrane region" description="Helical" evidence="6">
    <location>
        <begin position="158"/>
        <end position="175"/>
    </location>
</feature>
<dbReference type="GO" id="GO:0016627">
    <property type="term" value="F:oxidoreductase activity, acting on the CH-CH group of donors"/>
    <property type="evidence" value="ECO:0007669"/>
    <property type="project" value="InterPro"/>
</dbReference>
<comment type="similarity">
    <text evidence="2">Belongs to the steroid 5-alpha reductase family.</text>
</comment>
<organism evidence="8 9">
    <name type="scientific">Cynara cardunculus var. scolymus</name>
    <name type="common">Globe artichoke</name>
    <name type="synonym">Cynara scolymus</name>
    <dbReference type="NCBI Taxonomy" id="59895"/>
    <lineage>
        <taxon>Eukaryota</taxon>
        <taxon>Viridiplantae</taxon>
        <taxon>Streptophyta</taxon>
        <taxon>Embryophyta</taxon>
        <taxon>Tracheophyta</taxon>
        <taxon>Spermatophyta</taxon>
        <taxon>Magnoliopsida</taxon>
        <taxon>eudicotyledons</taxon>
        <taxon>Gunneridae</taxon>
        <taxon>Pentapetalae</taxon>
        <taxon>asterids</taxon>
        <taxon>campanulids</taxon>
        <taxon>Asterales</taxon>
        <taxon>Asteraceae</taxon>
        <taxon>Carduoideae</taxon>
        <taxon>Cardueae</taxon>
        <taxon>Carduinae</taxon>
        <taxon>Cynara</taxon>
    </lineage>
</organism>
<evidence type="ECO:0000256" key="6">
    <source>
        <dbReference type="SAM" id="Phobius"/>
    </source>
</evidence>
<accession>A0A103Y9N2</accession>
<comment type="subcellular location">
    <subcellularLocation>
        <location evidence="1">Membrane</location>
        <topology evidence="1">Multi-pass membrane protein</topology>
    </subcellularLocation>
</comment>
<feature type="transmembrane region" description="Helical" evidence="6">
    <location>
        <begin position="196"/>
        <end position="217"/>
    </location>
</feature>
<reference evidence="8 9" key="1">
    <citation type="journal article" date="2016" name="Sci. Rep.">
        <title>The genome sequence of the outbreeding globe artichoke constructed de novo incorporating a phase-aware low-pass sequencing strategy of F1 progeny.</title>
        <authorList>
            <person name="Scaglione D."/>
            <person name="Reyes-Chin-Wo S."/>
            <person name="Acquadro A."/>
            <person name="Froenicke L."/>
            <person name="Portis E."/>
            <person name="Beitel C."/>
            <person name="Tirone M."/>
            <person name="Mauro R."/>
            <person name="Lo Monaco A."/>
            <person name="Mauromicale G."/>
            <person name="Faccioli P."/>
            <person name="Cattivelli L."/>
            <person name="Rieseberg L."/>
            <person name="Michelmore R."/>
            <person name="Lanteri S."/>
        </authorList>
    </citation>
    <scope>NUCLEOTIDE SEQUENCE [LARGE SCALE GENOMIC DNA]</scope>
    <source>
        <strain evidence="8">2C</strain>
    </source>
</reference>
<dbReference type="Pfam" id="PF02544">
    <property type="entry name" value="Steroid_dh"/>
    <property type="match status" value="2"/>
</dbReference>
<evidence type="ECO:0000256" key="4">
    <source>
        <dbReference type="ARBA" id="ARBA00022989"/>
    </source>
</evidence>
<keyword evidence="4 6" id="KW-1133">Transmembrane helix</keyword>
<dbReference type="InterPro" id="IPR001104">
    <property type="entry name" value="3-oxo-5_a-steroid_4-DH_C"/>
</dbReference>
<proteinExistence type="inferred from homology"/>
<dbReference type="AlphaFoldDB" id="A0A103Y9N2"/>
<feature type="transmembrane region" description="Helical" evidence="6">
    <location>
        <begin position="16"/>
        <end position="36"/>
    </location>
</feature>
<evidence type="ECO:0000256" key="3">
    <source>
        <dbReference type="ARBA" id="ARBA00022692"/>
    </source>
</evidence>
<feature type="domain" description="3-oxo-5-alpha-steroid 4-dehydrogenase C-terminal" evidence="7">
    <location>
        <begin position="445"/>
        <end position="555"/>
    </location>
</feature>
<feature type="transmembrane region" description="Helical" evidence="6">
    <location>
        <begin position="510"/>
        <end position="529"/>
    </location>
</feature>
<evidence type="ECO:0000256" key="1">
    <source>
        <dbReference type="ARBA" id="ARBA00004141"/>
    </source>
</evidence>
<evidence type="ECO:0000313" key="8">
    <source>
        <dbReference type="EMBL" id="KVI05075.1"/>
    </source>
</evidence>
<name>A0A103Y9N2_CYNCS</name>
<keyword evidence="3 6" id="KW-0812">Transmembrane</keyword>
<dbReference type="GO" id="GO:0016020">
    <property type="term" value="C:membrane"/>
    <property type="evidence" value="ECO:0007669"/>
    <property type="project" value="UniProtKB-SubCell"/>
</dbReference>
<dbReference type="PANTHER" id="PTHR10556">
    <property type="entry name" value="3-OXO-5-ALPHA-STEROID 4-DEHYDROGENASE"/>
    <property type="match status" value="1"/>
</dbReference>
<feature type="domain" description="3-oxo-5-alpha-steroid 4-dehydrogenase C-terminal" evidence="7">
    <location>
        <begin position="158"/>
        <end position="266"/>
    </location>
</feature>
<feature type="transmembrane region" description="Helical" evidence="6">
    <location>
        <begin position="445"/>
        <end position="463"/>
    </location>
</feature>
<feature type="transmembrane region" description="Helical" evidence="6">
    <location>
        <begin position="484"/>
        <end position="504"/>
    </location>
</feature>
<dbReference type="FunFam" id="1.20.120.1630:FF:000017">
    <property type="entry name" value="3-oxo-5-alpha-steroid 4-dehydrogenase family protein"/>
    <property type="match status" value="2"/>
</dbReference>
<protein>
    <submittedName>
        <fullName evidence="8">3-oxo-5-alpha-steroid 4-dehydrogenase, C-terminal</fullName>
    </submittedName>
</protein>
<evidence type="ECO:0000259" key="7">
    <source>
        <dbReference type="Pfam" id="PF02544"/>
    </source>
</evidence>
<gene>
    <name evidence="8" type="ORF">Ccrd_016565</name>
</gene>
<dbReference type="PANTHER" id="PTHR10556:SF35">
    <property type="entry name" value="3-OXO-5-ALPHA-STEROID 4-DEHYDROGENASE FAMILY PROTEIN"/>
    <property type="match status" value="1"/>
</dbReference>
<evidence type="ECO:0000256" key="2">
    <source>
        <dbReference type="ARBA" id="ARBA00007742"/>
    </source>
</evidence>
<feature type="transmembrane region" description="Helical" evidence="6">
    <location>
        <begin position="357"/>
        <end position="375"/>
    </location>
</feature>
<keyword evidence="9" id="KW-1185">Reference proteome</keyword>
<dbReference type="Proteomes" id="UP000243975">
    <property type="component" value="Unassembled WGS sequence"/>
</dbReference>
<evidence type="ECO:0000256" key="5">
    <source>
        <dbReference type="ARBA" id="ARBA00023136"/>
    </source>
</evidence>
<dbReference type="EMBL" id="LEKV01001890">
    <property type="protein sequence ID" value="KVI05075.1"/>
    <property type="molecule type" value="Genomic_DNA"/>
</dbReference>
<dbReference type="Gene3D" id="1.20.120.1630">
    <property type="match status" value="2"/>
</dbReference>
<dbReference type="PROSITE" id="PS50244">
    <property type="entry name" value="S5A_REDUCTASE"/>
    <property type="match status" value="2"/>
</dbReference>
<sequence length="555" mass="62685">MVIPSVLLNFLFPSPSSWFVTAMLVVNLSALTDAAYMEIKGKHLRYSKFLNAGGVAKKQDMKLSSRNGMLLFYTPAFLVGVASFFVVPYQDLRFVLLASALTLHFFKRVLEVLFLHKYSGSMALESPIIITMSYTSSTATMIYAQFLSRDVPEPTVDLKYVGIGLFFIGTIGNFYHHCLLANLRNKGDKEYKIPQGGLFGLVICPHYLFEILAYAGISSISQTPYAFAFTLGTIFYLIGRSYGTRGWYLSKFGDKFPKDVKALIPYCEFANNLRRTPNTLRLIIKMAIPSIFLNLLFPPPSSLFVTTMTVVGFSSLTNAGYKEIKGQHMQYSKFLNVGVVEKEKEKEMKLSSKNGMLLFYAPSFLVGLTSFFAFPHEDLRFGLLVSALTVHFFKRVVEVLFVHKYSGSMALESAIIVPLSYAFSTATMIYTQILSRDVPEPLLDLKYVGVGLFIIGEIGNFYHHWLLANLRKKGDKEYKIPKGGLFDLVICPHYLFEILAYVGIASISQTLYAFSFTLGTIFYLTGRSYTTREWYLSKFGDKFPKNVKAFIPYIF</sequence>
<comment type="caution">
    <text evidence="8">The sequence shown here is derived from an EMBL/GenBank/DDBJ whole genome shotgun (WGS) entry which is preliminary data.</text>
</comment>
<feature type="transmembrane region" description="Helical" evidence="6">
    <location>
        <begin position="223"/>
        <end position="242"/>
    </location>
</feature>
<feature type="transmembrane region" description="Helical" evidence="6">
    <location>
        <begin position="414"/>
        <end position="433"/>
    </location>
</feature>